<dbReference type="EMBL" id="MHCO01000052">
    <property type="protein sequence ID" value="OGY22296.1"/>
    <property type="molecule type" value="Genomic_DNA"/>
</dbReference>
<evidence type="ECO:0000313" key="1">
    <source>
        <dbReference type="EMBL" id="OGY22296.1"/>
    </source>
</evidence>
<name>A0A1G1W3Q7_9BACT</name>
<sequence length="88" mass="10138">MAKKELSWQFIRETGRKKYFLVQSSRDEYFIFRTPGFVEEGSKNFYSLANWEGEIVPWGSTPAKVRSWLVRKKVKPTAAKSTALTTGS</sequence>
<dbReference type="Proteomes" id="UP000178493">
    <property type="component" value="Unassembled WGS sequence"/>
</dbReference>
<accession>A0A1G1W3Q7</accession>
<dbReference type="AlphaFoldDB" id="A0A1G1W3Q7"/>
<gene>
    <name evidence="1" type="ORF">A2126_03915</name>
</gene>
<organism evidence="1 2">
    <name type="scientific">Candidatus Woykebacteria bacterium GWB1_45_5</name>
    <dbReference type="NCBI Taxonomy" id="1802592"/>
    <lineage>
        <taxon>Bacteria</taxon>
        <taxon>Candidatus Woykeibacteriota</taxon>
    </lineage>
</organism>
<reference evidence="1 2" key="1">
    <citation type="journal article" date="2016" name="Nat. Commun.">
        <title>Thousands of microbial genomes shed light on interconnected biogeochemical processes in an aquifer system.</title>
        <authorList>
            <person name="Anantharaman K."/>
            <person name="Brown C.T."/>
            <person name="Hug L.A."/>
            <person name="Sharon I."/>
            <person name="Castelle C.J."/>
            <person name="Probst A.J."/>
            <person name="Thomas B.C."/>
            <person name="Singh A."/>
            <person name="Wilkins M.J."/>
            <person name="Karaoz U."/>
            <person name="Brodie E.L."/>
            <person name="Williams K.H."/>
            <person name="Hubbard S.S."/>
            <person name="Banfield J.F."/>
        </authorList>
    </citation>
    <scope>NUCLEOTIDE SEQUENCE [LARGE SCALE GENOMIC DNA]</scope>
</reference>
<protein>
    <submittedName>
        <fullName evidence="1">Uncharacterized protein</fullName>
    </submittedName>
</protein>
<proteinExistence type="predicted"/>
<evidence type="ECO:0000313" key="2">
    <source>
        <dbReference type="Proteomes" id="UP000178493"/>
    </source>
</evidence>
<comment type="caution">
    <text evidence="1">The sequence shown here is derived from an EMBL/GenBank/DDBJ whole genome shotgun (WGS) entry which is preliminary data.</text>
</comment>